<comment type="subcellular location">
    <subcellularLocation>
        <location evidence="2">Cell membrane</location>
        <topology evidence="2">Multi-pass membrane protein</topology>
    </subcellularLocation>
</comment>
<protein>
    <recommendedName>
        <fullName evidence="3">histidine kinase</fullName>
        <ecNumber evidence="3">2.7.13.3</ecNumber>
    </recommendedName>
</protein>
<evidence type="ECO:0000313" key="17">
    <source>
        <dbReference type="EMBL" id="RXE58919.1"/>
    </source>
</evidence>
<dbReference type="Pfam" id="PF00672">
    <property type="entry name" value="HAMP"/>
    <property type="match status" value="1"/>
</dbReference>
<dbReference type="SUPFAM" id="SSF158472">
    <property type="entry name" value="HAMP domain-like"/>
    <property type="match status" value="1"/>
</dbReference>
<dbReference type="EMBL" id="RLII01000011">
    <property type="protein sequence ID" value="RXE58919.1"/>
    <property type="molecule type" value="Genomic_DNA"/>
</dbReference>
<evidence type="ECO:0000259" key="16">
    <source>
        <dbReference type="PROSITE" id="PS50885"/>
    </source>
</evidence>
<dbReference type="EC" id="2.7.13.3" evidence="3"/>
<keyword evidence="12" id="KW-0902">Two-component regulatory system</keyword>
<evidence type="ECO:0000256" key="10">
    <source>
        <dbReference type="ARBA" id="ARBA00022840"/>
    </source>
</evidence>
<organism evidence="17 18">
    <name type="scientific">Acetivibrio mesophilus</name>
    <dbReference type="NCBI Taxonomy" id="2487273"/>
    <lineage>
        <taxon>Bacteria</taxon>
        <taxon>Bacillati</taxon>
        <taxon>Bacillota</taxon>
        <taxon>Clostridia</taxon>
        <taxon>Eubacteriales</taxon>
        <taxon>Oscillospiraceae</taxon>
        <taxon>Acetivibrio</taxon>
    </lineage>
</organism>
<keyword evidence="5" id="KW-0597">Phosphoprotein</keyword>
<dbReference type="PROSITE" id="PS50885">
    <property type="entry name" value="HAMP"/>
    <property type="match status" value="1"/>
</dbReference>
<keyword evidence="8" id="KW-0547">Nucleotide-binding</keyword>
<dbReference type="PROSITE" id="PS50109">
    <property type="entry name" value="HIS_KIN"/>
    <property type="match status" value="1"/>
</dbReference>
<evidence type="ECO:0000256" key="6">
    <source>
        <dbReference type="ARBA" id="ARBA00022679"/>
    </source>
</evidence>
<dbReference type="SUPFAM" id="SSF55874">
    <property type="entry name" value="ATPase domain of HSP90 chaperone/DNA topoisomerase II/histidine kinase"/>
    <property type="match status" value="1"/>
</dbReference>
<evidence type="ECO:0000256" key="14">
    <source>
        <dbReference type="SAM" id="Phobius"/>
    </source>
</evidence>
<keyword evidence="18" id="KW-1185">Reference proteome</keyword>
<feature type="transmembrane region" description="Helical" evidence="14">
    <location>
        <begin position="168"/>
        <end position="189"/>
    </location>
</feature>
<evidence type="ECO:0000256" key="8">
    <source>
        <dbReference type="ARBA" id="ARBA00022741"/>
    </source>
</evidence>
<feature type="domain" description="Histidine kinase" evidence="15">
    <location>
        <begin position="251"/>
        <end position="465"/>
    </location>
</feature>
<evidence type="ECO:0000256" key="1">
    <source>
        <dbReference type="ARBA" id="ARBA00000085"/>
    </source>
</evidence>
<reference evidence="18" key="1">
    <citation type="submission" date="2018-11" db="EMBL/GenBank/DDBJ databases">
        <title>Genome sequencing of a novel mesophilic and cellulolytic organism within the genus Hungateiclostridium.</title>
        <authorList>
            <person name="Rettenmaier R."/>
            <person name="Liebl W."/>
            <person name="Zverlov V."/>
        </authorList>
    </citation>
    <scope>NUCLEOTIDE SEQUENCE [LARGE SCALE GENOMIC DNA]</scope>
    <source>
        <strain evidence="18">N2K1</strain>
    </source>
</reference>
<evidence type="ECO:0000256" key="3">
    <source>
        <dbReference type="ARBA" id="ARBA00012438"/>
    </source>
</evidence>
<keyword evidence="7 14" id="KW-0812">Transmembrane</keyword>
<dbReference type="GO" id="GO:0005524">
    <property type="term" value="F:ATP binding"/>
    <property type="evidence" value="ECO:0007669"/>
    <property type="project" value="UniProtKB-KW"/>
</dbReference>
<dbReference type="PANTHER" id="PTHR45528:SF1">
    <property type="entry name" value="SENSOR HISTIDINE KINASE CPXA"/>
    <property type="match status" value="1"/>
</dbReference>
<dbReference type="Gene3D" id="1.10.8.500">
    <property type="entry name" value="HAMP domain in histidine kinase"/>
    <property type="match status" value="1"/>
</dbReference>
<dbReference type="Proteomes" id="UP000289166">
    <property type="component" value="Unassembled WGS sequence"/>
</dbReference>
<dbReference type="InterPro" id="IPR050398">
    <property type="entry name" value="HssS/ArlS-like"/>
</dbReference>
<evidence type="ECO:0000256" key="11">
    <source>
        <dbReference type="ARBA" id="ARBA00022989"/>
    </source>
</evidence>
<dbReference type="Gene3D" id="3.30.565.10">
    <property type="entry name" value="Histidine kinase-like ATPase, C-terminal domain"/>
    <property type="match status" value="1"/>
</dbReference>
<dbReference type="RefSeq" id="WP_128706041.1">
    <property type="nucleotide sequence ID" value="NZ_RLII01000011.1"/>
</dbReference>
<dbReference type="GO" id="GO:0000155">
    <property type="term" value="F:phosphorelay sensor kinase activity"/>
    <property type="evidence" value="ECO:0007669"/>
    <property type="project" value="InterPro"/>
</dbReference>
<dbReference type="InterPro" id="IPR036097">
    <property type="entry name" value="HisK_dim/P_sf"/>
</dbReference>
<dbReference type="InterPro" id="IPR036890">
    <property type="entry name" value="HATPase_C_sf"/>
</dbReference>
<dbReference type="FunFam" id="1.10.287.130:FF:000001">
    <property type="entry name" value="Two-component sensor histidine kinase"/>
    <property type="match status" value="1"/>
</dbReference>
<keyword evidence="13 14" id="KW-0472">Membrane</keyword>
<dbReference type="SMART" id="SM00304">
    <property type="entry name" value="HAMP"/>
    <property type="match status" value="1"/>
</dbReference>
<name>A0A4V1K236_9FIRM</name>
<evidence type="ECO:0000313" key="18">
    <source>
        <dbReference type="Proteomes" id="UP000289166"/>
    </source>
</evidence>
<dbReference type="InterPro" id="IPR003661">
    <property type="entry name" value="HisK_dim/P_dom"/>
</dbReference>
<sequence length="467" mass="52187">MRGIRGRIVGTYLVITLLSVIVFEVILIYGLIEFYYSSIEAELNRSAQSIINNYNQYLNNYDLSKDAKVLLESTPGNTVAQVQIIDDKGILLADSIEPSMEGEKLDYYDINMALSGKQAIWRGKISLTGEPIFSVSWPMTLSDSDKVIGVVRVITTLSDVKEILKNHIIILVTLGVGIVFMIFLTGLALTNTIISPVKEMTSAAKAMAQGRFDVRVSKRFDDEIGELGDTLNYMAQEVSNHQKMKNDFIASISHELRTPLTSIMGWIITINSEDIDDKEELKEGLDIIERESKRLAALVEELLDFSKFDAGVITLKKDTVNLEKLLKYIKRQMEPRAERKGITITIDIDEELPWIDADENRLKQVFINIIDNSFKFTQKGGYVDIIGRKRGDSVLVRIEDTGCGIPKEDILKVTQRFFKGNNVVSGSGLGLAICDEIIKLHNGEMNIESTVGKGTAVDIVLPVQLEI</sequence>
<evidence type="ECO:0000256" key="7">
    <source>
        <dbReference type="ARBA" id="ARBA00022692"/>
    </source>
</evidence>
<comment type="caution">
    <text evidence="17">The sequence shown here is derived from an EMBL/GenBank/DDBJ whole genome shotgun (WGS) entry which is preliminary data.</text>
</comment>
<evidence type="ECO:0000259" key="15">
    <source>
        <dbReference type="PROSITE" id="PS50109"/>
    </source>
</evidence>
<dbReference type="Pfam" id="PF02518">
    <property type="entry name" value="HATPase_c"/>
    <property type="match status" value="1"/>
</dbReference>
<proteinExistence type="predicted"/>
<feature type="transmembrane region" description="Helical" evidence="14">
    <location>
        <begin position="12"/>
        <end position="36"/>
    </location>
</feature>
<dbReference type="PRINTS" id="PR00344">
    <property type="entry name" value="BCTRLSENSOR"/>
</dbReference>
<dbReference type="SUPFAM" id="SSF103190">
    <property type="entry name" value="Sensory domain-like"/>
    <property type="match status" value="1"/>
</dbReference>
<dbReference type="InterPro" id="IPR003660">
    <property type="entry name" value="HAMP_dom"/>
</dbReference>
<evidence type="ECO:0000256" key="13">
    <source>
        <dbReference type="ARBA" id="ARBA00023136"/>
    </source>
</evidence>
<evidence type="ECO:0000256" key="5">
    <source>
        <dbReference type="ARBA" id="ARBA00022553"/>
    </source>
</evidence>
<dbReference type="Pfam" id="PF00512">
    <property type="entry name" value="HisKA"/>
    <property type="match status" value="1"/>
</dbReference>
<dbReference type="AlphaFoldDB" id="A0A4V1K236"/>
<keyword evidence="4" id="KW-1003">Cell membrane</keyword>
<dbReference type="SUPFAM" id="SSF47384">
    <property type="entry name" value="Homodimeric domain of signal transducing histidine kinase"/>
    <property type="match status" value="1"/>
</dbReference>
<evidence type="ECO:0000256" key="4">
    <source>
        <dbReference type="ARBA" id="ARBA00022475"/>
    </source>
</evidence>
<keyword evidence="9 17" id="KW-0418">Kinase</keyword>
<dbReference type="SMART" id="SM00388">
    <property type="entry name" value="HisKA"/>
    <property type="match status" value="1"/>
</dbReference>
<dbReference type="SMART" id="SM00387">
    <property type="entry name" value="HATPase_c"/>
    <property type="match status" value="1"/>
</dbReference>
<dbReference type="GO" id="GO:0005886">
    <property type="term" value="C:plasma membrane"/>
    <property type="evidence" value="ECO:0007669"/>
    <property type="project" value="UniProtKB-SubCell"/>
</dbReference>
<keyword evidence="11 14" id="KW-1133">Transmembrane helix</keyword>
<comment type="catalytic activity">
    <reaction evidence="1">
        <text>ATP + protein L-histidine = ADP + protein N-phospho-L-histidine.</text>
        <dbReference type="EC" id="2.7.13.3"/>
    </reaction>
</comment>
<dbReference type="CDD" id="cd00082">
    <property type="entry name" value="HisKA"/>
    <property type="match status" value="1"/>
</dbReference>
<dbReference type="InterPro" id="IPR004358">
    <property type="entry name" value="Sig_transdc_His_kin-like_C"/>
</dbReference>
<dbReference type="OrthoDB" id="112712at2"/>
<evidence type="ECO:0000256" key="2">
    <source>
        <dbReference type="ARBA" id="ARBA00004651"/>
    </source>
</evidence>
<dbReference type="CDD" id="cd06225">
    <property type="entry name" value="HAMP"/>
    <property type="match status" value="1"/>
</dbReference>
<dbReference type="Gene3D" id="1.10.287.130">
    <property type="match status" value="1"/>
</dbReference>
<keyword evidence="10" id="KW-0067">ATP-binding</keyword>
<feature type="domain" description="HAMP" evidence="16">
    <location>
        <begin position="191"/>
        <end position="243"/>
    </location>
</feature>
<dbReference type="Gene3D" id="3.30.450.20">
    <property type="entry name" value="PAS domain"/>
    <property type="match status" value="1"/>
</dbReference>
<dbReference type="InterPro" id="IPR005467">
    <property type="entry name" value="His_kinase_dom"/>
</dbReference>
<keyword evidence="6" id="KW-0808">Transferase</keyword>
<evidence type="ECO:0000256" key="9">
    <source>
        <dbReference type="ARBA" id="ARBA00022777"/>
    </source>
</evidence>
<dbReference type="PANTHER" id="PTHR45528">
    <property type="entry name" value="SENSOR HISTIDINE KINASE CPXA"/>
    <property type="match status" value="1"/>
</dbReference>
<gene>
    <name evidence="17" type="ORF">EFD62_09785</name>
</gene>
<dbReference type="FunFam" id="3.30.565.10:FF:000006">
    <property type="entry name" value="Sensor histidine kinase WalK"/>
    <property type="match status" value="1"/>
</dbReference>
<evidence type="ECO:0000256" key="12">
    <source>
        <dbReference type="ARBA" id="ARBA00023012"/>
    </source>
</evidence>
<dbReference type="InterPro" id="IPR029151">
    <property type="entry name" value="Sensor-like_sf"/>
</dbReference>
<accession>A0A4V1K236</accession>
<dbReference type="InterPro" id="IPR003594">
    <property type="entry name" value="HATPase_dom"/>
</dbReference>